<reference evidence="1" key="2">
    <citation type="journal article" date="2015" name="Data Brief">
        <title>Shoot transcriptome of the giant reed, Arundo donax.</title>
        <authorList>
            <person name="Barrero R.A."/>
            <person name="Guerrero F.D."/>
            <person name="Moolhuijzen P."/>
            <person name="Goolsby J.A."/>
            <person name="Tidwell J."/>
            <person name="Bellgard S.E."/>
            <person name="Bellgard M.I."/>
        </authorList>
    </citation>
    <scope>NUCLEOTIDE SEQUENCE</scope>
    <source>
        <tissue evidence="1">Shoot tissue taken approximately 20 cm above the soil surface</tissue>
    </source>
</reference>
<evidence type="ECO:0000313" key="1">
    <source>
        <dbReference type="EMBL" id="JAD53700.1"/>
    </source>
</evidence>
<proteinExistence type="predicted"/>
<name>A0A0A9AXR6_ARUDO</name>
<accession>A0A0A9AXR6</accession>
<organism evidence="1">
    <name type="scientific">Arundo donax</name>
    <name type="common">Giant reed</name>
    <name type="synonym">Donax arundinaceus</name>
    <dbReference type="NCBI Taxonomy" id="35708"/>
    <lineage>
        <taxon>Eukaryota</taxon>
        <taxon>Viridiplantae</taxon>
        <taxon>Streptophyta</taxon>
        <taxon>Embryophyta</taxon>
        <taxon>Tracheophyta</taxon>
        <taxon>Spermatophyta</taxon>
        <taxon>Magnoliopsida</taxon>
        <taxon>Liliopsida</taxon>
        <taxon>Poales</taxon>
        <taxon>Poaceae</taxon>
        <taxon>PACMAD clade</taxon>
        <taxon>Arundinoideae</taxon>
        <taxon>Arundineae</taxon>
        <taxon>Arundo</taxon>
    </lineage>
</organism>
<dbReference type="EMBL" id="GBRH01244195">
    <property type="protein sequence ID" value="JAD53700.1"/>
    <property type="molecule type" value="Transcribed_RNA"/>
</dbReference>
<protein>
    <submittedName>
        <fullName evidence="1">Uncharacterized protein</fullName>
    </submittedName>
</protein>
<sequence>MFSGPESIVASGERLVIGCPKKWVRYVERMVPVVLCCVVCVPLPPPPPQRERERSRLVVHPRVIGILSRNFDLLIN</sequence>
<reference evidence="1" key="1">
    <citation type="submission" date="2014-09" db="EMBL/GenBank/DDBJ databases">
        <authorList>
            <person name="Magalhaes I.L.F."/>
            <person name="Oliveira U."/>
            <person name="Santos F.R."/>
            <person name="Vidigal T.H.D.A."/>
            <person name="Brescovit A.D."/>
            <person name="Santos A.J."/>
        </authorList>
    </citation>
    <scope>NUCLEOTIDE SEQUENCE</scope>
    <source>
        <tissue evidence="1">Shoot tissue taken approximately 20 cm above the soil surface</tissue>
    </source>
</reference>
<dbReference type="AlphaFoldDB" id="A0A0A9AXR6"/>